<protein>
    <recommendedName>
        <fullName evidence="4">Group 4 capsule polysaccharide lipoprotein gfcB, YjbF</fullName>
    </recommendedName>
</protein>
<dbReference type="EMBL" id="MPZS01000002">
    <property type="protein sequence ID" value="OOY11914.1"/>
    <property type="molecule type" value="Genomic_DNA"/>
</dbReference>
<dbReference type="InterPro" id="IPR021308">
    <property type="entry name" value="GfcB"/>
</dbReference>
<dbReference type="InterPro" id="IPR023373">
    <property type="entry name" value="YmcC_sf"/>
</dbReference>
<feature type="chain" id="PRO_5045933026" description="Group 4 capsule polysaccharide lipoprotein gfcB, YjbF" evidence="1">
    <location>
        <begin position="27"/>
        <end position="204"/>
    </location>
</feature>
<sequence length="204" mass="21336">MRLWLAASLLALAGCGKIPMSFSAGSADAPQGKGVQVVIAQGGDAGTGLEVVIPSRNATAVLRPIGRNGTVGTWVSDDNIAVSVDRGVVVATRGLGDDLMGADAEPTLAALRGETAGPYRRTYRLLDAENHARYVLMGCEMDSKGPEMLAGRRLIRNEESCATAGLRTQNLYWTDGAGRIEAARQWISPKVGAIATAIITTGKN</sequence>
<feature type="signal peptide" evidence="1">
    <location>
        <begin position="1"/>
        <end position="26"/>
    </location>
</feature>
<dbReference type="RefSeq" id="WP_078574565.1">
    <property type="nucleotide sequence ID" value="NZ_MPZS01000002.1"/>
</dbReference>
<evidence type="ECO:0000313" key="2">
    <source>
        <dbReference type="EMBL" id="OOY11914.1"/>
    </source>
</evidence>
<name>A0ABX3MNY2_9RHOB</name>
<organism evidence="2 3">
    <name type="scientific">Thioclava marina</name>
    <dbReference type="NCBI Taxonomy" id="1915077"/>
    <lineage>
        <taxon>Bacteria</taxon>
        <taxon>Pseudomonadati</taxon>
        <taxon>Pseudomonadota</taxon>
        <taxon>Alphaproteobacteria</taxon>
        <taxon>Rhodobacterales</taxon>
        <taxon>Paracoccaceae</taxon>
        <taxon>Thioclava</taxon>
    </lineage>
</organism>
<dbReference type="Proteomes" id="UP000242224">
    <property type="component" value="Unassembled WGS sequence"/>
</dbReference>
<dbReference type="SUPFAM" id="SSF159270">
    <property type="entry name" value="YmcC-like"/>
    <property type="match status" value="1"/>
</dbReference>
<evidence type="ECO:0000313" key="3">
    <source>
        <dbReference type="Proteomes" id="UP000242224"/>
    </source>
</evidence>
<dbReference type="PROSITE" id="PS51257">
    <property type="entry name" value="PROKAR_LIPOPROTEIN"/>
    <property type="match status" value="1"/>
</dbReference>
<keyword evidence="1" id="KW-0732">Signal</keyword>
<accession>A0ABX3MNY2</accession>
<comment type="caution">
    <text evidence="2">The sequence shown here is derived from an EMBL/GenBank/DDBJ whole genome shotgun (WGS) entry which is preliminary data.</text>
</comment>
<proteinExistence type="predicted"/>
<gene>
    <name evidence="2" type="ORF">BMG00_12610</name>
</gene>
<dbReference type="Pfam" id="PF11102">
    <property type="entry name" value="YjbF"/>
    <property type="match status" value="1"/>
</dbReference>
<evidence type="ECO:0008006" key="4">
    <source>
        <dbReference type="Google" id="ProtNLM"/>
    </source>
</evidence>
<dbReference type="Gene3D" id="2.40.360.10">
    <property type="entry name" value="YmcC-like"/>
    <property type="match status" value="1"/>
</dbReference>
<reference evidence="2 3" key="1">
    <citation type="submission" date="2016-11" db="EMBL/GenBank/DDBJ databases">
        <title>A multilocus sequence analysis scheme for characterization of bacteria in the genus Thioclava.</title>
        <authorList>
            <person name="Liu Y."/>
            <person name="Shao Z."/>
        </authorList>
    </citation>
    <scope>NUCLEOTIDE SEQUENCE [LARGE SCALE GENOMIC DNA]</scope>
    <source>
        <strain evidence="2 3">11.10-0-13</strain>
    </source>
</reference>
<evidence type="ECO:0000256" key="1">
    <source>
        <dbReference type="SAM" id="SignalP"/>
    </source>
</evidence>
<keyword evidence="3" id="KW-1185">Reference proteome</keyword>